<dbReference type="InterPro" id="IPR036770">
    <property type="entry name" value="Ankyrin_rpt-contain_sf"/>
</dbReference>
<dbReference type="OrthoDB" id="539213at2759"/>
<feature type="region of interest" description="Disordered" evidence="4">
    <location>
        <begin position="1525"/>
        <end position="1597"/>
    </location>
</feature>
<feature type="region of interest" description="Disordered" evidence="4">
    <location>
        <begin position="388"/>
        <end position="451"/>
    </location>
</feature>
<dbReference type="PROSITE" id="PS50297">
    <property type="entry name" value="ANK_REP_REGION"/>
    <property type="match status" value="3"/>
</dbReference>
<evidence type="ECO:0000256" key="1">
    <source>
        <dbReference type="ARBA" id="ARBA00022737"/>
    </source>
</evidence>
<dbReference type="RefSeq" id="XP_007917309.1">
    <property type="nucleotide sequence ID" value="XM_007919118.1"/>
</dbReference>
<dbReference type="HOGENOM" id="CLU_003548_0_0_1"/>
<dbReference type="KEGG" id="tmn:UCRPA7_6581"/>
<dbReference type="PANTHER" id="PTHR24198:SF165">
    <property type="entry name" value="ANKYRIN REPEAT-CONTAINING PROTEIN-RELATED"/>
    <property type="match status" value="1"/>
</dbReference>
<dbReference type="GeneID" id="19327252"/>
<name>R8BFB1_PHAM7</name>
<evidence type="ECO:0000256" key="4">
    <source>
        <dbReference type="SAM" id="MobiDB-lite"/>
    </source>
</evidence>
<dbReference type="SMART" id="SM00248">
    <property type="entry name" value="ANK"/>
    <property type="match status" value="12"/>
</dbReference>
<feature type="compositionally biased region" description="Acidic residues" evidence="4">
    <location>
        <begin position="1581"/>
        <end position="1597"/>
    </location>
</feature>
<evidence type="ECO:0000256" key="3">
    <source>
        <dbReference type="PROSITE-ProRule" id="PRU00023"/>
    </source>
</evidence>
<dbReference type="PANTHER" id="PTHR24198">
    <property type="entry name" value="ANKYRIN REPEAT AND PROTEIN KINASE DOMAIN-CONTAINING PROTEIN"/>
    <property type="match status" value="1"/>
</dbReference>
<dbReference type="PROSITE" id="PS50088">
    <property type="entry name" value="ANK_REPEAT"/>
    <property type="match status" value="3"/>
</dbReference>
<dbReference type="PRINTS" id="PR01415">
    <property type="entry name" value="ANKYRIN"/>
</dbReference>
<feature type="repeat" description="ANK" evidence="3">
    <location>
        <begin position="1252"/>
        <end position="1284"/>
    </location>
</feature>
<proteinExistence type="predicted"/>
<gene>
    <name evidence="5" type="ORF">UCRPA7_6581</name>
</gene>
<dbReference type="Pfam" id="PF00023">
    <property type="entry name" value="Ank"/>
    <property type="match status" value="1"/>
</dbReference>
<evidence type="ECO:0000313" key="5">
    <source>
        <dbReference type="EMBL" id="EON97988.1"/>
    </source>
</evidence>
<organism evidence="5 6">
    <name type="scientific">Phaeoacremonium minimum (strain UCR-PA7)</name>
    <name type="common">Esca disease fungus</name>
    <name type="synonym">Togninia minima</name>
    <dbReference type="NCBI Taxonomy" id="1286976"/>
    <lineage>
        <taxon>Eukaryota</taxon>
        <taxon>Fungi</taxon>
        <taxon>Dikarya</taxon>
        <taxon>Ascomycota</taxon>
        <taxon>Pezizomycotina</taxon>
        <taxon>Sordariomycetes</taxon>
        <taxon>Sordariomycetidae</taxon>
        <taxon>Togniniales</taxon>
        <taxon>Togniniaceae</taxon>
        <taxon>Phaeoacremonium</taxon>
    </lineage>
</organism>
<accession>R8BFB1</accession>
<feature type="repeat" description="ANK" evidence="3">
    <location>
        <begin position="363"/>
        <end position="395"/>
    </location>
</feature>
<protein>
    <submittedName>
        <fullName evidence="5">Putative ankyrin repeat protein</fullName>
    </submittedName>
</protein>
<dbReference type="InterPro" id="IPR002110">
    <property type="entry name" value="Ankyrin_rpt"/>
</dbReference>
<evidence type="ECO:0000256" key="2">
    <source>
        <dbReference type="ARBA" id="ARBA00023043"/>
    </source>
</evidence>
<dbReference type="SUPFAM" id="SSF48403">
    <property type="entry name" value="Ankyrin repeat"/>
    <property type="match status" value="2"/>
</dbReference>
<feature type="compositionally biased region" description="Basic and acidic residues" evidence="4">
    <location>
        <begin position="1571"/>
        <end position="1580"/>
    </location>
</feature>
<keyword evidence="2 3" id="KW-0040">ANK repeat</keyword>
<dbReference type="Pfam" id="PF12796">
    <property type="entry name" value="Ank_2"/>
    <property type="match status" value="2"/>
</dbReference>
<feature type="repeat" description="ANK" evidence="3">
    <location>
        <begin position="330"/>
        <end position="357"/>
    </location>
</feature>
<keyword evidence="1" id="KW-0677">Repeat</keyword>
<keyword evidence="6" id="KW-1185">Reference proteome</keyword>
<evidence type="ECO:0000313" key="6">
    <source>
        <dbReference type="Proteomes" id="UP000014074"/>
    </source>
</evidence>
<reference evidence="6" key="1">
    <citation type="journal article" date="2013" name="Genome Announc.">
        <title>Draft genome sequence of the ascomycete Phaeoacremonium aleophilum strain UCR-PA7, a causal agent of the esca disease complex in grapevines.</title>
        <authorList>
            <person name="Blanco-Ulate B."/>
            <person name="Rolshausen P."/>
            <person name="Cantu D."/>
        </authorList>
    </citation>
    <scope>NUCLEOTIDE SEQUENCE [LARGE SCALE GENOMIC DNA]</scope>
    <source>
        <strain evidence="6">UCR-PA7</strain>
    </source>
</reference>
<sequence>MAEYADTPLTELLQPYRKYEAQLRQLYAQEPEHELVKDPHANLLPLFTNDTPSIKTRARNLGSESEKEKEKYIMALPEDQRRPNGSPATVQSLKEFQHNFSVFSESSLIDLDWNNVVAAGSSVVNCLLPVPEKYSTSKRVLREFYHEKFSPASDVDLFLYGLSEEEAIEKIKDIETRIRDSILTETTTVRTKNAITICSQYPTRHVQIVLRIYKNVSEILTGLLVLERLPTSSSREQYLSKRREERGRPPLEGHRRFRHGLAGDIKSIYEDEVAEWEIGSFNPLTDDDWTEMSYVGNTARLCQAIVDGDLEHVEDWLAQEGADPNKRDYTGRTPLHLAVISSTPEVVKCLVDHGARLISRLADGKTALHLAAARGDVEIVKILMEKSTANEAEEEEKEDKRRKVLLPMRNDKSETEESVESDEDEEADSDGELVDDELSDDNDGNSMATGSFVRVGNKEQPATHTEVVPDEVEGEPDFYHVDAIAWDKPVSALHLAVISGHTEVVKLLCQEYGADVLLPVKFLGYNSAPTTAILTMVLATALPVEKAKEMVKTLLSLGSTSAQADIHGVTAFQRYAEENASELLEILWEMDKIGSNSAINHLGFTNTYRPKTRSALQAALQNGDSRLALRLLDAGAVSQIDFDTWLKSAKQSHVQKELAAYDQNKKLFSTMTEQPLIAALKSPSPEIALELIKKGVDVNIISANSHQILQRSWWRGSDKGQSALDVARDEIKALREYKDPRSTLVEPKLETEIDEFLGSLKQGSWQHWTVTADIKAVKEAHKKSSEDFRKQKAHVESMKGVKEKQAIFDDLISTFEKVEAEILARDGKTFDELHPDFKNMPDVPKIDKTQKTGGKYEYEFKFFGVTDVTEARMAKYIELFEASWEGDLEKIKSLTLQSWDKENNEPPLQIAVNEKQGSTPFSLALLRGHLHVAKAILEIVHAQYSPTDKDAVRYDMEKDNDYESDCYSDSASNDGEIEIYSHKVDEQATIENIGQVSMQVKSHIKPQAFMAWETPTFTFRDGKVEETDDKKLSPLNFAIKNNDQRLVKFLLDLEVHYASLKFDKDDEPTKFVPFPDQAFLYAIGQGRTEILAYIIKRTGAGIPLEELVKTSGVEIKEKPRYYQGLTVYGKKRKDWANAGRNAVSKPMGTKTSPLLLAAKAGSIESVEWFLTEAPLRQYIEFSKSKVASEDSRLKHLNQTTGGFEKIIRKWLSSQNELVLHAAVMGPEGEKSQELVKYLIKAFPSSLETKSVDGRTPLNLACYMGRPDLAEILIKNGADQSTKTKTWDNLLHSAVFNNPKAEQLRPLLDLLDANLRSHMFRERNSLQQDGKTPLHSWISGLFRDKWNHPYNKSTEKCLAVLKLLLEYSEGRELDMLDGAGDTPLHTLIAKQGPPELVRAILDVNPQLLYRENAVGRTPLEISHEGFLGLHLYVPEQTYWTPDFSVSRLVTRAPKAFVGAKTAGKVKAAKPEHGTGNETDARKRAIWQLCDACAEKYPSKRRLVSLHEANDVARRLGETYQPQRYLFKSRREKSEEEEEEEDAERAAQAGKKKETGPSDFATETLTTAKKSAWQRDKPRELEFDSDEELSDDNDSFFDF</sequence>
<dbReference type="eggNOG" id="KOG0504">
    <property type="taxonomic scope" value="Eukaryota"/>
</dbReference>
<feature type="compositionally biased region" description="Acidic residues" evidence="4">
    <location>
        <begin position="416"/>
        <end position="443"/>
    </location>
</feature>
<dbReference type="Proteomes" id="UP000014074">
    <property type="component" value="Unassembled WGS sequence"/>
</dbReference>
<dbReference type="EMBL" id="KB933247">
    <property type="protein sequence ID" value="EON97988.1"/>
    <property type="molecule type" value="Genomic_DNA"/>
</dbReference>
<dbReference type="Gene3D" id="1.25.40.20">
    <property type="entry name" value="Ankyrin repeat-containing domain"/>
    <property type="match status" value="4"/>
</dbReference>